<proteinExistence type="predicted"/>
<keyword evidence="4" id="KW-0597">Phosphoprotein</keyword>
<accession>A0A5M4FIH1</accession>
<keyword evidence="6 11" id="KW-0812">Transmembrane</keyword>
<evidence type="ECO:0000256" key="7">
    <source>
        <dbReference type="ARBA" id="ARBA00022777"/>
    </source>
</evidence>
<dbReference type="PROSITE" id="PS50109">
    <property type="entry name" value="HIS_KIN"/>
    <property type="match status" value="1"/>
</dbReference>
<comment type="catalytic activity">
    <reaction evidence="1">
        <text>ATP + protein L-histidine = ADP + protein N-phospho-L-histidine.</text>
        <dbReference type="EC" id="2.7.13.3"/>
    </reaction>
</comment>
<dbReference type="Pfam" id="PF00672">
    <property type="entry name" value="HAMP"/>
    <property type="match status" value="1"/>
</dbReference>
<feature type="domain" description="HAMP" evidence="13">
    <location>
        <begin position="177"/>
        <end position="230"/>
    </location>
</feature>
<keyword evidence="9" id="KW-0902">Two-component regulatory system</keyword>
<feature type="transmembrane region" description="Helical" evidence="11">
    <location>
        <begin position="12"/>
        <end position="38"/>
    </location>
</feature>
<evidence type="ECO:0000259" key="12">
    <source>
        <dbReference type="PROSITE" id="PS50109"/>
    </source>
</evidence>
<dbReference type="InterPro" id="IPR036097">
    <property type="entry name" value="HisK_dim/P_sf"/>
</dbReference>
<evidence type="ECO:0000256" key="11">
    <source>
        <dbReference type="SAM" id="Phobius"/>
    </source>
</evidence>
<evidence type="ECO:0000259" key="13">
    <source>
        <dbReference type="PROSITE" id="PS50885"/>
    </source>
</evidence>
<evidence type="ECO:0000256" key="2">
    <source>
        <dbReference type="ARBA" id="ARBA00004236"/>
    </source>
</evidence>
<dbReference type="CDD" id="cd06225">
    <property type="entry name" value="HAMP"/>
    <property type="match status" value="1"/>
</dbReference>
<dbReference type="Gene3D" id="1.10.287.130">
    <property type="match status" value="1"/>
</dbReference>
<dbReference type="PRINTS" id="PR00344">
    <property type="entry name" value="BCTRLSENSOR"/>
</dbReference>
<dbReference type="OrthoDB" id="3849995at2"/>
<dbReference type="SUPFAM" id="SSF55874">
    <property type="entry name" value="ATPase domain of HSP90 chaperone/DNA topoisomerase II/histidine kinase"/>
    <property type="match status" value="1"/>
</dbReference>
<evidence type="ECO:0000256" key="9">
    <source>
        <dbReference type="ARBA" id="ARBA00023012"/>
    </source>
</evidence>
<reference evidence="14" key="1">
    <citation type="submission" date="2019-09" db="EMBL/GenBank/DDBJ databases">
        <authorList>
            <person name="Li J."/>
        </authorList>
    </citation>
    <scope>NUCLEOTIDE SEQUENCE [LARGE SCALE GENOMIC DNA]</scope>
    <source>
        <strain evidence="14">JCM 14732</strain>
    </source>
</reference>
<evidence type="ECO:0000313" key="15">
    <source>
        <dbReference type="Proteomes" id="UP000380867"/>
    </source>
</evidence>
<evidence type="ECO:0000256" key="4">
    <source>
        <dbReference type="ARBA" id="ARBA00022553"/>
    </source>
</evidence>
<dbReference type="EMBL" id="SDPQ02000001">
    <property type="protein sequence ID" value="KAA1399900.1"/>
    <property type="molecule type" value="Genomic_DNA"/>
</dbReference>
<gene>
    <name evidence="14" type="ORF">ESP70_003860</name>
</gene>
<dbReference type="InterPro" id="IPR005467">
    <property type="entry name" value="His_kinase_dom"/>
</dbReference>
<evidence type="ECO:0000256" key="1">
    <source>
        <dbReference type="ARBA" id="ARBA00000085"/>
    </source>
</evidence>
<dbReference type="Pfam" id="PF02518">
    <property type="entry name" value="HATPase_c"/>
    <property type="match status" value="1"/>
</dbReference>
<dbReference type="SMART" id="SM00387">
    <property type="entry name" value="HATPase_c"/>
    <property type="match status" value="1"/>
</dbReference>
<evidence type="ECO:0000256" key="10">
    <source>
        <dbReference type="ARBA" id="ARBA00023136"/>
    </source>
</evidence>
<dbReference type="SUPFAM" id="SSF47384">
    <property type="entry name" value="Homodimeric domain of signal transducing histidine kinase"/>
    <property type="match status" value="1"/>
</dbReference>
<dbReference type="InterPro" id="IPR003660">
    <property type="entry name" value="HAMP_dom"/>
</dbReference>
<dbReference type="Gene3D" id="6.10.340.10">
    <property type="match status" value="1"/>
</dbReference>
<dbReference type="InterPro" id="IPR003594">
    <property type="entry name" value="HATPase_dom"/>
</dbReference>
<dbReference type="CDD" id="cd00082">
    <property type="entry name" value="HisKA"/>
    <property type="match status" value="1"/>
</dbReference>
<evidence type="ECO:0000256" key="8">
    <source>
        <dbReference type="ARBA" id="ARBA00022989"/>
    </source>
</evidence>
<dbReference type="GO" id="GO:0005886">
    <property type="term" value="C:plasma membrane"/>
    <property type="evidence" value="ECO:0007669"/>
    <property type="project" value="UniProtKB-SubCell"/>
</dbReference>
<protein>
    <recommendedName>
        <fullName evidence="3">histidine kinase</fullName>
        <ecNumber evidence="3">2.7.13.3</ecNumber>
    </recommendedName>
</protein>
<dbReference type="PANTHER" id="PTHR45436:SF5">
    <property type="entry name" value="SENSOR HISTIDINE KINASE TRCS"/>
    <property type="match status" value="1"/>
</dbReference>
<dbReference type="SUPFAM" id="SSF158472">
    <property type="entry name" value="HAMP domain-like"/>
    <property type="match status" value="1"/>
</dbReference>
<dbReference type="GO" id="GO:0000155">
    <property type="term" value="F:phosphorelay sensor kinase activity"/>
    <property type="evidence" value="ECO:0007669"/>
    <property type="project" value="InterPro"/>
</dbReference>
<comment type="caution">
    <text evidence="14">The sequence shown here is derived from an EMBL/GenBank/DDBJ whole genome shotgun (WGS) entry which is preliminary data.</text>
</comment>
<dbReference type="InterPro" id="IPR050428">
    <property type="entry name" value="TCS_sensor_his_kinase"/>
</dbReference>
<dbReference type="SMART" id="SM00304">
    <property type="entry name" value="HAMP"/>
    <property type="match status" value="1"/>
</dbReference>
<keyword evidence="7 14" id="KW-0418">Kinase</keyword>
<keyword evidence="15" id="KW-1185">Reference proteome</keyword>
<keyword evidence="8 11" id="KW-1133">Transmembrane helix</keyword>
<dbReference type="InterPro" id="IPR036890">
    <property type="entry name" value="HATPase_C_sf"/>
</dbReference>
<dbReference type="EC" id="2.7.13.3" evidence="3"/>
<evidence type="ECO:0000256" key="5">
    <source>
        <dbReference type="ARBA" id="ARBA00022679"/>
    </source>
</evidence>
<evidence type="ECO:0000256" key="6">
    <source>
        <dbReference type="ARBA" id="ARBA00022692"/>
    </source>
</evidence>
<comment type="subcellular location">
    <subcellularLocation>
        <location evidence="2">Cell membrane</location>
    </subcellularLocation>
</comment>
<feature type="transmembrane region" description="Helical" evidence="11">
    <location>
        <begin position="152"/>
        <end position="176"/>
    </location>
</feature>
<dbReference type="Gene3D" id="3.30.565.10">
    <property type="entry name" value="Histidine kinase-like ATPase, C-terminal domain"/>
    <property type="match status" value="1"/>
</dbReference>
<dbReference type="PANTHER" id="PTHR45436">
    <property type="entry name" value="SENSOR HISTIDINE KINASE YKOH"/>
    <property type="match status" value="1"/>
</dbReference>
<dbReference type="Pfam" id="PF00512">
    <property type="entry name" value="HisKA"/>
    <property type="match status" value="1"/>
</dbReference>
<dbReference type="PROSITE" id="PS50885">
    <property type="entry name" value="HAMP"/>
    <property type="match status" value="1"/>
</dbReference>
<dbReference type="AlphaFoldDB" id="A0A5M4FIH1"/>
<dbReference type="InterPro" id="IPR004358">
    <property type="entry name" value="Sig_transdc_His_kin-like_C"/>
</dbReference>
<dbReference type="InterPro" id="IPR003661">
    <property type="entry name" value="HisK_dim/P_dom"/>
</dbReference>
<keyword evidence="5" id="KW-0808">Transferase</keyword>
<feature type="domain" description="Histidine kinase" evidence="12">
    <location>
        <begin position="238"/>
        <end position="437"/>
    </location>
</feature>
<dbReference type="Proteomes" id="UP000380867">
    <property type="component" value="Unassembled WGS sequence"/>
</dbReference>
<keyword evidence="10 11" id="KW-0472">Membrane</keyword>
<evidence type="ECO:0000313" key="14">
    <source>
        <dbReference type="EMBL" id="KAA1399900.1"/>
    </source>
</evidence>
<sequence>MRFSHRTLISRIVWTTLIVSAVAMTAMVVTVMLVLSALTNKNIEARLRDQLTAVSSTVKVGPDGSLTALEAPDDTIDDTTWIYAADGTLVEGPRVGQRLTATAESLADVRKQTRLDRHERSFLAGPVRRNGKVEAVVVVEAPLEPYESTRNLTLLGLLALALTVTGGSAAIAAWTVKRTLGPVESMAAQARDWSEHDLESRFDTTAADDEFGRLGRTLNVLLDRVAGALRSEQQLTSELAHELRTPLTAIRGEAELTIMASPGPAITERLDRVVALVDRMSITITSLLALARNEARIETRTTAIALVNEVLDHRPDRPGLNVSSDGVEEIEMSVPTELAVRALAPIVENAFTHARTSVEFLTVTHERSIDIIVSDDGAGIAADDLEAVFRSGQRGTGSAGAGLGLALSRRVARTLGGDVNVTSPHGPTTFTLTLPRS</sequence>
<evidence type="ECO:0000256" key="3">
    <source>
        <dbReference type="ARBA" id="ARBA00012438"/>
    </source>
</evidence>
<organism evidence="14 15">
    <name type="scientific">Aeromicrobium ginsengisoli</name>
    <dbReference type="NCBI Taxonomy" id="363867"/>
    <lineage>
        <taxon>Bacteria</taxon>
        <taxon>Bacillati</taxon>
        <taxon>Actinomycetota</taxon>
        <taxon>Actinomycetes</taxon>
        <taxon>Propionibacteriales</taxon>
        <taxon>Nocardioidaceae</taxon>
        <taxon>Aeromicrobium</taxon>
    </lineage>
</organism>
<dbReference type="SMART" id="SM00388">
    <property type="entry name" value="HisKA"/>
    <property type="match status" value="1"/>
</dbReference>
<name>A0A5M4FIH1_9ACTN</name>